<dbReference type="EMBL" id="FCOE02000061">
    <property type="protein sequence ID" value="SAL00729.1"/>
    <property type="molecule type" value="Genomic_DNA"/>
</dbReference>
<comment type="caution">
    <text evidence="1">The sequence shown here is derived from an EMBL/GenBank/DDBJ whole genome shotgun (WGS) entry which is preliminary data.</text>
</comment>
<evidence type="ECO:0000313" key="1">
    <source>
        <dbReference type="EMBL" id="SAL00729.1"/>
    </source>
</evidence>
<name>A0A158E1I0_9BURK</name>
<dbReference type="STRING" id="1777141.AWB80_07949"/>
<sequence>MVRMVELIERDYDEAREAERLGEWGEMPLLDSEDLVVMSNETLARMAAHLEEVERELDERKLEESVAWFRSRGYTEDKLLSPEDLVERLEFSPAAAPFRIKSPRFSFLDVFGGYFAKRTKQAG</sequence>
<keyword evidence="2" id="KW-1185">Reference proteome</keyword>
<evidence type="ECO:0000313" key="2">
    <source>
        <dbReference type="Proteomes" id="UP000054911"/>
    </source>
</evidence>
<proteinExistence type="predicted"/>
<organism evidence="1 2">
    <name type="scientific">Caballeronia pedi</name>
    <dbReference type="NCBI Taxonomy" id="1777141"/>
    <lineage>
        <taxon>Bacteria</taxon>
        <taxon>Pseudomonadati</taxon>
        <taxon>Pseudomonadota</taxon>
        <taxon>Betaproteobacteria</taxon>
        <taxon>Burkholderiales</taxon>
        <taxon>Burkholderiaceae</taxon>
        <taxon>Caballeronia</taxon>
    </lineage>
</organism>
<dbReference type="Proteomes" id="UP000054911">
    <property type="component" value="Unassembled WGS sequence"/>
</dbReference>
<accession>A0A158E1I0</accession>
<gene>
    <name evidence="1" type="ORF">AWB80_07949</name>
</gene>
<reference evidence="1" key="1">
    <citation type="submission" date="2016-01" db="EMBL/GenBank/DDBJ databases">
        <authorList>
            <person name="Peeters C."/>
        </authorList>
    </citation>
    <scope>NUCLEOTIDE SEQUENCE [LARGE SCALE GENOMIC DNA]</scope>
    <source>
        <strain evidence="1">LMG 29323</strain>
    </source>
</reference>
<dbReference type="AlphaFoldDB" id="A0A158E1I0"/>
<protein>
    <submittedName>
        <fullName evidence="1">Uncharacterized protein</fullName>
    </submittedName>
</protein>